<dbReference type="Proteomes" id="UP000235346">
    <property type="component" value="Unassembled WGS sequence"/>
</dbReference>
<dbReference type="OrthoDB" id="5520804at2"/>
<keyword evidence="3" id="KW-1185">Reference proteome</keyword>
<dbReference type="AlphaFoldDB" id="A0A2N7TQB7"/>
<organism evidence="2 3">
    <name type="scientific">Halomonas heilongjiangensis</name>
    <dbReference type="NCBI Taxonomy" id="1387883"/>
    <lineage>
        <taxon>Bacteria</taxon>
        <taxon>Pseudomonadati</taxon>
        <taxon>Pseudomonadota</taxon>
        <taxon>Gammaproteobacteria</taxon>
        <taxon>Oceanospirillales</taxon>
        <taxon>Halomonadaceae</taxon>
        <taxon>Halomonas</taxon>
    </lineage>
</organism>
<keyword evidence="1" id="KW-0812">Transmembrane</keyword>
<feature type="transmembrane region" description="Helical" evidence="1">
    <location>
        <begin position="362"/>
        <end position="380"/>
    </location>
</feature>
<keyword evidence="1" id="KW-1133">Transmembrane helix</keyword>
<dbReference type="RefSeq" id="WP_102627196.1">
    <property type="nucleotide sequence ID" value="NZ_PDOH01000055.1"/>
</dbReference>
<feature type="transmembrane region" description="Helical" evidence="1">
    <location>
        <begin position="165"/>
        <end position="185"/>
    </location>
</feature>
<evidence type="ECO:0008006" key="4">
    <source>
        <dbReference type="Google" id="ProtNLM"/>
    </source>
</evidence>
<dbReference type="InterPro" id="IPR010640">
    <property type="entry name" value="Low_temperature_requirement_A"/>
</dbReference>
<feature type="transmembrane region" description="Helical" evidence="1">
    <location>
        <begin position="20"/>
        <end position="42"/>
    </location>
</feature>
<keyword evidence="1" id="KW-0472">Membrane</keyword>
<feature type="transmembrane region" description="Helical" evidence="1">
    <location>
        <begin position="206"/>
        <end position="223"/>
    </location>
</feature>
<evidence type="ECO:0000313" key="2">
    <source>
        <dbReference type="EMBL" id="PMR70298.1"/>
    </source>
</evidence>
<dbReference type="Pfam" id="PF06772">
    <property type="entry name" value="LtrA"/>
    <property type="match status" value="1"/>
</dbReference>
<protein>
    <recommendedName>
        <fullName evidence="4">Low temperature requirement protein A</fullName>
    </recommendedName>
</protein>
<feature type="transmembrane region" description="Helical" evidence="1">
    <location>
        <begin position="235"/>
        <end position="256"/>
    </location>
</feature>
<comment type="caution">
    <text evidence="2">The sequence shown here is derived from an EMBL/GenBank/DDBJ whole genome shotgun (WGS) entry which is preliminary data.</text>
</comment>
<dbReference type="PANTHER" id="PTHR36840">
    <property type="entry name" value="BLL5714 PROTEIN"/>
    <property type="match status" value="1"/>
</dbReference>
<feature type="transmembrane region" description="Helical" evidence="1">
    <location>
        <begin position="277"/>
        <end position="301"/>
    </location>
</feature>
<gene>
    <name evidence="2" type="ORF">C1H66_07065</name>
</gene>
<feature type="transmembrane region" description="Helical" evidence="1">
    <location>
        <begin position="307"/>
        <end position="326"/>
    </location>
</feature>
<sequence>MSTVHLFRQRGSAGDGHVSFVELFFDLVFVFTIIQLSHTLAAHYSPRGFLEGIMLVLAIWWVWVYTTWVANWLNPEHWIGRCLFLGLMLIGLLLSTSIPEAFGERGLIFGIAFAAMQVGRSAIVMCLLRGVDERNYRNFIRITSWLALAGVFWVAGALAEGDNRLLLWAIALGIEYLSAAAGFWVPGLGRSTGRDWEISGAHMAERCALFIIICLGETILVTGNTMTKLEPSPTVFLAFTTAFFTTILLWWIYFRFGHQRAAKLIEASDNPGALGRLAYTYAHIPLVAGIILTAVGAEFLLAHPQDIAGWTWGSALIGGPAVYLIGNLLFKAIAWGRVPLSHLIGLVLLATLALTATGLPVLTLALLVTGTLAVVAIWELRVLSQPA</sequence>
<name>A0A2N7TQB7_9GAMM</name>
<reference evidence="2 3" key="1">
    <citation type="submission" date="2018-01" db="EMBL/GenBank/DDBJ databases">
        <title>Halomonas endophytica sp. nov., isolated from storage liquid in the stems of Populus euphratica.</title>
        <authorList>
            <person name="Chen C."/>
        </authorList>
    </citation>
    <scope>NUCLEOTIDE SEQUENCE [LARGE SCALE GENOMIC DNA]</scope>
    <source>
        <strain evidence="2 3">DSM 26881</strain>
    </source>
</reference>
<evidence type="ECO:0000256" key="1">
    <source>
        <dbReference type="SAM" id="Phobius"/>
    </source>
</evidence>
<feature type="transmembrane region" description="Helical" evidence="1">
    <location>
        <begin position="139"/>
        <end position="159"/>
    </location>
</feature>
<feature type="transmembrane region" description="Helical" evidence="1">
    <location>
        <begin position="338"/>
        <end position="356"/>
    </location>
</feature>
<feature type="transmembrane region" description="Helical" evidence="1">
    <location>
        <begin position="78"/>
        <end position="95"/>
    </location>
</feature>
<feature type="transmembrane region" description="Helical" evidence="1">
    <location>
        <begin position="107"/>
        <end position="127"/>
    </location>
</feature>
<evidence type="ECO:0000313" key="3">
    <source>
        <dbReference type="Proteomes" id="UP000235346"/>
    </source>
</evidence>
<dbReference type="PANTHER" id="PTHR36840:SF1">
    <property type="entry name" value="BLL5714 PROTEIN"/>
    <property type="match status" value="1"/>
</dbReference>
<proteinExistence type="predicted"/>
<feature type="transmembrane region" description="Helical" evidence="1">
    <location>
        <begin position="48"/>
        <end position="66"/>
    </location>
</feature>
<accession>A0A2N7TQB7</accession>
<dbReference type="EMBL" id="PNRE01000033">
    <property type="protein sequence ID" value="PMR70298.1"/>
    <property type="molecule type" value="Genomic_DNA"/>
</dbReference>